<feature type="domain" description="RecF/RecN/SMC N-terminal" evidence="11">
    <location>
        <begin position="14"/>
        <end position="510"/>
    </location>
</feature>
<dbReference type="GO" id="GO:0009432">
    <property type="term" value="P:SOS response"/>
    <property type="evidence" value="ECO:0007669"/>
    <property type="project" value="TreeGrafter"/>
</dbReference>
<dbReference type="NCBIfam" id="TIGR00634">
    <property type="entry name" value="recN"/>
    <property type="match status" value="1"/>
</dbReference>
<keyword evidence="7 9" id="KW-0234">DNA repair</keyword>
<keyword evidence="5 9" id="KW-0227">DNA damage</keyword>
<evidence type="ECO:0000256" key="9">
    <source>
        <dbReference type="PIRNR" id="PIRNR003128"/>
    </source>
</evidence>
<evidence type="ECO:0000313" key="13">
    <source>
        <dbReference type="Proteomes" id="UP000017862"/>
    </source>
</evidence>
<dbReference type="InterPro" id="IPR027417">
    <property type="entry name" value="P-loop_NTPase"/>
</dbReference>
<dbReference type="InterPro" id="IPR004604">
    <property type="entry name" value="DNA_recomb/repair_RecN"/>
</dbReference>
<keyword evidence="10" id="KW-0175">Coiled coil</keyword>
<dbReference type="SUPFAM" id="SSF52540">
    <property type="entry name" value="P-loop containing nucleoside triphosphate hydrolases"/>
    <property type="match status" value="1"/>
</dbReference>
<dbReference type="RefSeq" id="WP_007557277.1">
    <property type="nucleotide sequence ID" value="NC_022793.1"/>
</dbReference>
<evidence type="ECO:0000256" key="6">
    <source>
        <dbReference type="ARBA" id="ARBA00022840"/>
    </source>
</evidence>
<dbReference type="GO" id="GO:0005524">
    <property type="term" value="F:ATP binding"/>
    <property type="evidence" value="ECO:0007669"/>
    <property type="project" value="UniProtKB-KW"/>
</dbReference>
<dbReference type="InterPro" id="IPR003395">
    <property type="entry name" value="RecF/RecN/SMC_N"/>
</dbReference>
<keyword evidence="6" id="KW-0067">ATP-binding</keyword>
<keyword evidence="4" id="KW-0547">Nucleotide-binding</keyword>
<dbReference type="Pfam" id="PF02463">
    <property type="entry name" value="SMC_N"/>
    <property type="match status" value="1"/>
</dbReference>
<gene>
    <name evidence="12" type="primary">recN</name>
    <name evidence="12" type="ORF">lam_796</name>
</gene>
<name>U6B8R0_9HYPH</name>
<evidence type="ECO:0000256" key="1">
    <source>
        <dbReference type="ARBA" id="ARBA00003618"/>
    </source>
</evidence>
<dbReference type="PANTHER" id="PTHR11059">
    <property type="entry name" value="DNA REPAIR PROTEIN RECN"/>
    <property type="match status" value="1"/>
</dbReference>
<keyword evidence="13" id="KW-1185">Reference proteome</keyword>
<dbReference type="PIRSF" id="PIRSF003128">
    <property type="entry name" value="RecN"/>
    <property type="match status" value="1"/>
</dbReference>
<reference evidence="12 13" key="1">
    <citation type="journal article" date="2014" name="Mol. Plant Microbe Interact.">
        <title>The complete genome sequence of Candidatus Liberibacter americanus, associated with citrus Huanglongbing.</title>
        <authorList>
            <person name="Wulff N.A."/>
            <person name="Zhang S."/>
            <person name="Setubal J.C."/>
            <person name="Almeida N.F."/>
            <person name="Martins E.C."/>
            <person name="Harakava R."/>
            <person name="Kumar D."/>
            <person name="Rangel L.T."/>
            <person name="Foissac X."/>
            <person name="Bove J."/>
            <person name="Gabriel D.W."/>
        </authorList>
    </citation>
    <scope>NUCLEOTIDE SEQUENCE [LARGE SCALE GENOMIC DNA]</scope>
    <source>
        <strain evidence="12 13">Sao Paulo</strain>
    </source>
</reference>
<dbReference type="Proteomes" id="UP000017862">
    <property type="component" value="Chromosome"/>
</dbReference>
<dbReference type="eggNOG" id="COG0497">
    <property type="taxonomic scope" value="Bacteria"/>
</dbReference>
<dbReference type="CDD" id="cd03241">
    <property type="entry name" value="ABC_RecN"/>
    <property type="match status" value="2"/>
</dbReference>
<comment type="similarity">
    <text evidence="2 9">Belongs to the RecN family.</text>
</comment>
<dbReference type="STRING" id="1261131.lam_796"/>
<evidence type="ECO:0000256" key="10">
    <source>
        <dbReference type="SAM" id="Coils"/>
    </source>
</evidence>
<proteinExistence type="inferred from homology"/>
<evidence type="ECO:0000256" key="5">
    <source>
        <dbReference type="ARBA" id="ARBA00022763"/>
    </source>
</evidence>
<dbReference type="GO" id="GO:0006310">
    <property type="term" value="P:DNA recombination"/>
    <property type="evidence" value="ECO:0007669"/>
    <property type="project" value="InterPro"/>
</dbReference>
<dbReference type="HOGENOM" id="CLU_018297_3_1_5"/>
<dbReference type="EMBL" id="CP006604">
    <property type="protein sequence ID" value="AHA28137.1"/>
    <property type="molecule type" value="Genomic_DNA"/>
</dbReference>
<evidence type="ECO:0000259" key="11">
    <source>
        <dbReference type="Pfam" id="PF02463"/>
    </source>
</evidence>
<feature type="coiled-coil region" evidence="10">
    <location>
        <begin position="159"/>
        <end position="193"/>
    </location>
</feature>
<organism evidence="12 13">
    <name type="scientific">Candidatus Liberibacter americanus str. Sao Paulo</name>
    <dbReference type="NCBI Taxonomy" id="1261131"/>
    <lineage>
        <taxon>Bacteria</taxon>
        <taxon>Pseudomonadati</taxon>
        <taxon>Pseudomonadota</taxon>
        <taxon>Alphaproteobacteria</taxon>
        <taxon>Hyphomicrobiales</taxon>
        <taxon>Rhizobiaceae</taxon>
        <taxon>Liberibacter</taxon>
    </lineage>
</organism>
<dbReference type="GO" id="GO:0043590">
    <property type="term" value="C:bacterial nucleoid"/>
    <property type="evidence" value="ECO:0007669"/>
    <property type="project" value="TreeGrafter"/>
</dbReference>
<evidence type="ECO:0000313" key="12">
    <source>
        <dbReference type="EMBL" id="AHA28137.1"/>
    </source>
</evidence>
<evidence type="ECO:0000256" key="8">
    <source>
        <dbReference type="ARBA" id="ARBA00033408"/>
    </source>
</evidence>
<sequence>MLIHLSIRNIVLVENLDIDFSSGLSILSGDTGSGKSVLLDAISLAIGGRGDGSIVRNHSEKGQVTAVFDSVDYQSLKNIFDEAGIPIEDNLILRRIQFPDGRTKAYINDQPVSVSFMRSVGSVLVEIHSQHSDRALIDISGHRRMLDSYSGIEVDLQNLGRLYRNFRKAENELQDYKEKIKSSEKDVDFLRFAVKELQDIAVKPGEEAELSEIRSSILKRERIVVDLSEIIEEFNKSSSPISVISSLLRRMERKSFEFPDLLSQSICYLNEALDNLSEAQNEMEKVFSEIQYDAKELEKIEERLFALRAISRKYSVSVDDLPDLEKKMVAEFSDISSGSEKISFLEKSVLEARNIYNELAQDISYKRRRFAKILENSVMGELPALKLENVSFVVNIASDVDDISPYGIDKVEFHVRTNVGEAIGPLMKLASGGELSRLLLAFKIAFFDKGTVPTLVFDEVDSGIGGDVADAIGCRLKKLSAKSQLFVVTHAPQVAALADNHFLVYKKNKSKTEKRMETHISILTKQERCEEIARMLAGSHITEEARAAARRLLDFNQIGCNRL</sequence>
<dbReference type="FunFam" id="3.40.50.300:FF:000356">
    <property type="entry name" value="DNA repair protein RecN"/>
    <property type="match status" value="1"/>
</dbReference>
<dbReference type="GO" id="GO:0006281">
    <property type="term" value="P:DNA repair"/>
    <property type="evidence" value="ECO:0007669"/>
    <property type="project" value="UniProtKB-KW"/>
</dbReference>
<dbReference type="Gene3D" id="3.40.50.300">
    <property type="entry name" value="P-loop containing nucleotide triphosphate hydrolases"/>
    <property type="match status" value="2"/>
</dbReference>
<accession>U6B8R0</accession>
<evidence type="ECO:0000256" key="4">
    <source>
        <dbReference type="ARBA" id="ARBA00022741"/>
    </source>
</evidence>
<dbReference type="KEGG" id="lar:lam_796"/>
<dbReference type="AlphaFoldDB" id="U6B8R0"/>
<comment type="function">
    <text evidence="1 9">May be involved in recombinational repair of damaged DNA.</text>
</comment>
<dbReference type="PATRIC" id="fig|1261131.3.peg.764"/>
<evidence type="ECO:0000256" key="2">
    <source>
        <dbReference type="ARBA" id="ARBA00009441"/>
    </source>
</evidence>
<protein>
    <recommendedName>
        <fullName evidence="3 9">DNA repair protein RecN</fullName>
    </recommendedName>
    <alternativeName>
        <fullName evidence="8 9">Recombination protein N</fullName>
    </alternativeName>
</protein>
<evidence type="ECO:0000256" key="3">
    <source>
        <dbReference type="ARBA" id="ARBA00021315"/>
    </source>
</evidence>
<evidence type="ECO:0000256" key="7">
    <source>
        <dbReference type="ARBA" id="ARBA00023204"/>
    </source>
</evidence>
<dbReference type="PANTHER" id="PTHR11059:SF0">
    <property type="entry name" value="DNA REPAIR PROTEIN RECN"/>
    <property type="match status" value="1"/>
</dbReference>